<organism evidence="1 2">
    <name type="scientific">Bacteroides xylanisolvens</name>
    <dbReference type="NCBI Taxonomy" id="371601"/>
    <lineage>
        <taxon>Bacteria</taxon>
        <taxon>Pseudomonadati</taxon>
        <taxon>Bacteroidota</taxon>
        <taxon>Bacteroidia</taxon>
        <taxon>Bacteroidales</taxon>
        <taxon>Bacteroidaceae</taxon>
        <taxon>Bacteroides</taxon>
    </lineage>
</organism>
<accession>A0A412VF27</accession>
<protein>
    <submittedName>
        <fullName evidence="1">Uncharacterized protein</fullName>
    </submittedName>
</protein>
<dbReference type="AlphaFoldDB" id="A0A412VF27"/>
<evidence type="ECO:0000313" key="1">
    <source>
        <dbReference type="EMBL" id="RGV04206.1"/>
    </source>
</evidence>
<comment type="caution">
    <text evidence="1">The sequence shown here is derived from an EMBL/GenBank/DDBJ whole genome shotgun (WGS) entry which is preliminary data.</text>
</comment>
<reference evidence="1 2" key="1">
    <citation type="submission" date="2018-08" db="EMBL/GenBank/DDBJ databases">
        <title>A genome reference for cultivated species of the human gut microbiota.</title>
        <authorList>
            <person name="Zou Y."/>
            <person name="Xue W."/>
            <person name="Luo G."/>
        </authorList>
    </citation>
    <scope>NUCLEOTIDE SEQUENCE [LARGE SCALE GENOMIC DNA]</scope>
    <source>
        <strain evidence="1 2">AF14-7</strain>
    </source>
</reference>
<name>A0A412VF27_9BACE</name>
<dbReference type="Proteomes" id="UP000283369">
    <property type="component" value="Unassembled WGS sequence"/>
</dbReference>
<evidence type="ECO:0000313" key="2">
    <source>
        <dbReference type="Proteomes" id="UP000283369"/>
    </source>
</evidence>
<feature type="non-terminal residue" evidence="1">
    <location>
        <position position="24"/>
    </location>
</feature>
<sequence>MISYGKHMMSREKFISVLFRQQQS</sequence>
<gene>
    <name evidence="1" type="ORF">DWW25_24205</name>
</gene>
<dbReference type="EMBL" id="QRYV01000092">
    <property type="protein sequence ID" value="RGV04206.1"/>
    <property type="molecule type" value="Genomic_DNA"/>
</dbReference>
<proteinExistence type="predicted"/>